<dbReference type="OrthoDB" id="9775255at2"/>
<evidence type="ECO:0000256" key="4">
    <source>
        <dbReference type="ARBA" id="ARBA00022605"/>
    </source>
</evidence>
<evidence type="ECO:0000256" key="1">
    <source>
        <dbReference type="ARBA" id="ARBA00004970"/>
    </source>
</evidence>
<dbReference type="GO" id="GO:0000105">
    <property type="term" value="P:L-histidine biosynthetic process"/>
    <property type="evidence" value="ECO:0007669"/>
    <property type="project" value="UniProtKB-UniRule"/>
</dbReference>
<evidence type="ECO:0000256" key="3">
    <source>
        <dbReference type="ARBA" id="ARBA00013085"/>
    </source>
</evidence>
<dbReference type="RefSeq" id="WP_086275386.1">
    <property type="nucleotide sequence ID" value="NZ_NGKU01000001.1"/>
</dbReference>
<proteinExistence type="inferred from homology"/>
<comment type="catalytic activity">
    <reaction evidence="7 8">
        <text>L-histidinol phosphate + H2O = L-histidinol + phosphate</text>
        <dbReference type="Rhea" id="RHEA:14465"/>
        <dbReference type="ChEBI" id="CHEBI:15377"/>
        <dbReference type="ChEBI" id="CHEBI:43474"/>
        <dbReference type="ChEBI" id="CHEBI:57699"/>
        <dbReference type="ChEBI" id="CHEBI:57980"/>
        <dbReference type="EC" id="3.1.3.15"/>
    </reaction>
</comment>
<gene>
    <name evidence="10" type="ORF">A5886_002452</name>
</gene>
<dbReference type="InterPro" id="IPR004013">
    <property type="entry name" value="PHP_dom"/>
</dbReference>
<keyword evidence="4 8" id="KW-0028">Amino-acid biosynthesis</keyword>
<dbReference type="PANTHER" id="PTHR21039:SF0">
    <property type="entry name" value="HISTIDINOL-PHOSPHATASE"/>
    <property type="match status" value="1"/>
</dbReference>
<comment type="caution">
    <text evidence="10">The sequence shown here is derived from an EMBL/GenBank/DDBJ whole genome shotgun (WGS) entry which is preliminary data.</text>
</comment>
<dbReference type="InterPro" id="IPR010140">
    <property type="entry name" value="Histidinol_P_phosphatase_HisJ"/>
</dbReference>
<evidence type="ECO:0000256" key="5">
    <source>
        <dbReference type="ARBA" id="ARBA00022801"/>
    </source>
</evidence>
<feature type="domain" description="PHP" evidence="9">
    <location>
        <begin position="5"/>
        <end position="206"/>
    </location>
</feature>
<protein>
    <recommendedName>
        <fullName evidence="3 8">Histidinol-phosphatase</fullName>
        <shortName evidence="8">HolPase</shortName>
        <ecNumber evidence="3 8">3.1.3.15</ecNumber>
    </recommendedName>
</protein>
<dbReference type="Proteomes" id="UP000195043">
    <property type="component" value="Unassembled WGS sequence"/>
</dbReference>
<dbReference type="NCBIfam" id="TIGR01856">
    <property type="entry name" value="hisJ_fam"/>
    <property type="match status" value="1"/>
</dbReference>
<dbReference type="PANTHER" id="PTHR21039">
    <property type="entry name" value="HISTIDINOL PHOSPHATASE-RELATED"/>
    <property type="match status" value="1"/>
</dbReference>
<evidence type="ECO:0000256" key="8">
    <source>
        <dbReference type="RuleBase" id="RU366003"/>
    </source>
</evidence>
<dbReference type="InterPro" id="IPR016195">
    <property type="entry name" value="Pol/histidinol_Pase-like"/>
</dbReference>
<keyword evidence="11" id="KW-1185">Reference proteome</keyword>
<organism evidence="10 11">
    <name type="scientific">Candidatus Enterococcus testudinis</name>
    <dbReference type="NCBI Taxonomy" id="1834191"/>
    <lineage>
        <taxon>Bacteria</taxon>
        <taxon>Bacillati</taxon>
        <taxon>Bacillota</taxon>
        <taxon>Bacilli</taxon>
        <taxon>Lactobacillales</taxon>
        <taxon>Enterococcaceae</taxon>
        <taxon>Enterococcus</taxon>
    </lineage>
</organism>
<dbReference type="EMBL" id="NGKU01000001">
    <property type="protein sequence ID" value="OTN77352.1"/>
    <property type="molecule type" value="Genomic_DNA"/>
</dbReference>
<evidence type="ECO:0000256" key="6">
    <source>
        <dbReference type="ARBA" id="ARBA00023102"/>
    </source>
</evidence>
<dbReference type="Gene3D" id="3.20.20.140">
    <property type="entry name" value="Metal-dependent hydrolases"/>
    <property type="match status" value="1"/>
</dbReference>
<dbReference type="STRING" id="1834191.A5886_002452"/>
<evidence type="ECO:0000313" key="11">
    <source>
        <dbReference type="Proteomes" id="UP000195043"/>
    </source>
</evidence>
<evidence type="ECO:0000313" key="10">
    <source>
        <dbReference type="EMBL" id="OTN77352.1"/>
    </source>
</evidence>
<sequence>MLFTDYHVHSDYSDDSWYLMEDVVRDAIQKGLSEICFTEHVDYGVKEDWQPEDTYLVGKNKVVKNVHYPRYFKELAELKEKYAAQITIKTGMEFGMQMHTIPPFQKLFDAHSFDFILLSVHQIDDLEFWTGAYQQGRSQQESYQRYYEEMYHLVTTYKDYSALAHMDLIRRYLDKEKDAFDTTKEQIAEILKIVIRDGKGIELNTSSYRYGINGYTPSIEILKLYRDLGGKIITIGSDSHKPEHLGFQIREGQALLHTLGFDHICTFDQMEPVFHSFD</sequence>
<reference evidence="10 11" key="1">
    <citation type="submission" date="2017-05" db="EMBL/GenBank/DDBJ databases">
        <title>The Genome Sequence of Enterococcus sp. 8G7_MSG3316.</title>
        <authorList>
            <consortium name="The Broad Institute Genomics Platform"/>
            <consortium name="The Broad Institute Genomic Center for Infectious Diseases"/>
            <person name="Earl A."/>
            <person name="Manson A."/>
            <person name="Schwartman J."/>
            <person name="Gilmore M."/>
            <person name="Abouelleil A."/>
            <person name="Cao P."/>
            <person name="Chapman S."/>
            <person name="Cusick C."/>
            <person name="Shea T."/>
            <person name="Young S."/>
            <person name="Neafsey D."/>
            <person name="Nusbaum C."/>
            <person name="Birren B."/>
        </authorList>
    </citation>
    <scope>NUCLEOTIDE SEQUENCE [LARGE SCALE GENOMIC DNA]</scope>
    <source>
        <strain evidence="10 11">8G7_MSG3316</strain>
    </source>
</reference>
<dbReference type="UniPathway" id="UPA00031">
    <property type="reaction ID" value="UER00013"/>
</dbReference>
<dbReference type="AlphaFoldDB" id="A0A242A8S6"/>
<dbReference type="GO" id="GO:0005737">
    <property type="term" value="C:cytoplasm"/>
    <property type="evidence" value="ECO:0007669"/>
    <property type="project" value="TreeGrafter"/>
</dbReference>
<dbReference type="SUPFAM" id="SSF89550">
    <property type="entry name" value="PHP domain-like"/>
    <property type="match status" value="1"/>
</dbReference>
<evidence type="ECO:0000259" key="9">
    <source>
        <dbReference type="Pfam" id="PF02811"/>
    </source>
</evidence>
<keyword evidence="5 8" id="KW-0378">Hydrolase</keyword>
<name>A0A242A8S6_9ENTE</name>
<dbReference type="Pfam" id="PF02811">
    <property type="entry name" value="PHP"/>
    <property type="match status" value="1"/>
</dbReference>
<keyword evidence="6 8" id="KW-0368">Histidine biosynthesis</keyword>
<evidence type="ECO:0000256" key="7">
    <source>
        <dbReference type="ARBA" id="ARBA00049158"/>
    </source>
</evidence>
<dbReference type="EC" id="3.1.3.15" evidence="3 8"/>
<accession>A0A242A8S6</accession>
<comment type="similarity">
    <text evidence="2 8">Belongs to the PHP hydrolase family. HisK subfamily.</text>
</comment>
<dbReference type="GO" id="GO:0004401">
    <property type="term" value="F:histidinol-phosphatase activity"/>
    <property type="evidence" value="ECO:0007669"/>
    <property type="project" value="UniProtKB-UniRule"/>
</dbReference>
<comment type="pathway">
    <text evidence="1 8">Amino-acid biosynthesis; L-histidine biosynthesis; L-histidine from 5-phospho-alpha-D-ribose 1-diphosphate: step 8/9.</text>
</comment>
<evidence type="ECO:0000256" key="2">
    <source>
        <dbReference type="ARBA" id="ARBA00009152"/>
    </source>
</evidence>